<reference evidence="1" key="1">
    <citation type="journal article" date="2015" name="Nature">
        <title>Complex archaea that bridge the gap between prokaryotes and eukaryotes.</title>
        <authorList>
            <person name="Spang A."/>
            <person name="Saw J.H."/>
            <person name="Jorgensen S.L."/>
            <person name="Zaremba-Niedzwiedzka K."/>
            <person name="Martijn J."/>
            <person name="Lind A.E."/>
            <person name="van Eijk R."/>
            <person name="Schleper C."/>
            <person name="Guy L."/>
            <person name="Ettema T.J."/>
        </authorList>
    </citation>
    <scope>NUCLEOTIDE SEQUENCE</scope>
</reference>
<sequence>MASFVPPPTQGFNPLGFLVPAFQGLLQGQEKIKFASDLQNLTNPGFVPQSQQGQQLFAQNIFQNQALQNQPITPGQQQGFDIQREGIQQRRDVATTTARRIAEGTPFTIKFFDAQGQEQGVRVNNSTANATRQSIIQSGGTFSDPLERENQRSLLEARSADQRRAATGEVRATAKDIRDRGVSFGEPFTVQEGDGTGLPIGATGQFNEQTGEFKMIHPPGKAPTASEVKARRFNEAVASARATPEEDRTKRQQAIIDRDELGSPLVKLDISGDDKQKLALTLRREFSADQRVKNLREAKEFVDSINIVHDRSLKIKKNFGPTDIALAKDFQKLTDIRSTVREGEFATTFEGQRLINRIRGKIDALLKGGLGFTQEDRKEIRDLANEIFKSHKGSFNEAFNEFSVIADEGKLNEKFIFGGAKAFDLGGPSPQGRNTQQIIDIDKELAEINKQLGVK</sequence>
<accession>A0A0F9T8Z2</accession>
<dbReference type="AlphaFoldDB" id="A0A0F9T8Z2"/>
<name>A0A0F9T8Z2_9ZZZZ</name>
<gene>
    <name evidence="1" type="ORF">LCGC14_0358310</name>
</gene>
<organism evidence="1">
    <name type="scientific">marine sediment metagenome</name>
    <dbReference type="NCBI Taxonomy" id="412755"/>
    <lineage>
        <taxon>unclassified sequences</taxon>
        <taxon>metagenomes</taxon>
        <taxon>ecological metagenomes</taxon>
    </lineage>
</organism>
<dbReference type="EMBL" id="LAZR01000275">
    <property type="protein sequence ID" value="KKN77705.1"/>
    <property type="molecule type" value="Genomic_DNA"/>
</dbReference>
<protein>
    <submittedName>
        <fullName evidence="1">Uncharacterized protein</fullName>
    </submittedName>
</protein>
<proteinExistence type="predicted"/>
<evidence type="ECO:0000313" key="1">
    <source>
        <dbReference type="EMBL" id="KKN77705.1"/>
    </source>
</evidence>
<comment type="caution">
    <text evidence="1">The sequence shown here is derived from an EMBL/GenBank/DDBJ whole genome shotgun (WGS) entry which is preliminary data.</text>
</comment>